<dbReference type="EMBL" id="GBRH01197677">
    <property type="protein sequence ID" value="JAE00219.1"/>
    <property type="molecule type" value="Transcribed_RNA"/>
</dbReference>
<sequence length="111" mass="12477">MFELLWFCSSTQVCTDEEQPANNRQLGCSRLLMFHTVPFLPFGSGYLYNIPVQQRFFPVSHSATLGPGRRNIAIMSLHSSITDAARCDLVAAKPDRALDIRNLRAIVSLHQ</sequence>
<name>A0A0A9EMK2_ARUDO</name>
<organism evidence="1">
    <name type="scientific">Arundo donax</name>
    <name type="common">Giant reed</name>
    <name type="synonym">Donax arundinaceus</name>
    <dbReference type="NCBI Taxonomy" id="35708"/>
    <lineage>
        <taxon>Eukaryota</taxon>
        <taxon>Viridiplantae</taxon>
        <taxon>Streptophyta</taxon>
        <taxon>Embryophyta</taxon>
        <taxon>Tracheophyta</taxon>
        <taxon>Spermatophyta</taxon>
        <taxon>Magnoliopsida</taxon>
        <taxon>Liliopsida</taxon>
        <taxon>Poales</taxon>
        <taxon>Poaceae</taxon>
        <taxon>PACMAD clade</taxon>
        <taxon>Arundinoideae</taxon>
        <taxon>Arundineae</taxon>
        <taxon>Arundo</taxon>
    </lineage>
</organism>
<dbReference type="AlphaFoldDB" id="A0A0A9EMK2"/>
<proteinExistence type="predicted"/>
<accession>A0A0A9EMK2</accession>
<reference evidence="1" key="2">
    <citation type="journal article" date="2015" name="Data Brief">
        <title>Shoot transcriptome of the giant reed, Arundo donax.</title>
        <authorList>
            <person name="Barrero R.A."/>
            <person name="Guerrero F.D."/>
            <person name="Moolhuijzen P."/>
            <person name="Goolsby J.A."/>
            <person name="Tidwell J."/>
            <person name="Bellgard S.E."/>
            <person name="Bellgard M.I."/>
        </authorList>
    </citation>
    <scope>NUCLEOTIDE SEQUENCE</scope>
    <source>
        <tissue evidence="1">Shoot tissue taken approximately 20 cm above the soil surface</tissue>
    </source>
</reference>
<evidence type="ECO:0000313" key="1">
    <source>
        <dbReference type="EMBL" id="JAE00219.1"/>
    </source>
</evidence>
<reference evidence="1" key="1">
    <citation type="submission" date="2014-09" db="EMBL/GenBank/DDBJ databases">
        <authorList>
            <person name="Magalhaes I.L.F."/>
            <person name="Oliveira U."/>
            <person name="Santos F.R."/>
            <person name="Vidigal T.H.D.A."/>
            <person name="Brescovit A.D."/>
            <person name="Santos A.J."/>
        </authorList>
    </citation>
    <scope>NUCLEOTIDE SEQUENCE</scope>
    <source>
        <tissue evidence="1">Shoot tissue taken approximately 20 cm above the soil surface</tissue>
    </source>
</reference>
<protein>
    <submittedName>
        <fullName evidence="1">Mlo4</fullName>
    </submittedName>
</protein>